<reference evidence="2" key="1">
    <citation type="journal article" date="2015" name="Genome">
        <title>Whole Genome Sequence of the Non-Microcystin-Producing Microcystis aeruginosa Strain NIES-44.</title>
        <authorList>
            <person name="Okano K."/>
            <person name="Miyata N."/>
            <person name="Ozaki Y."/>
        </authorList>
    </citation>
    <scope>NUCLEOTIDE SEQUENCE [LARGE SCALE GENOMIC DNA]</scope>
    <source>
        <strain evidence="2">NIES-44</strain>
    </source>
</reference>
<name>A0A0A1VZ69_MICAE</name>
<gene>
    <name evidence="1" type="ORF">N44_03709</name>
</gene>
<evidence type="ECO:0000313" key="2">
    <source>
        <dbReference type="Proteomes" id="UP000030321"/>
    </source>
</evidence>
<dbReference type="AlphaFoldDB" id="A0A0A1VZ69"/>
<dbReference type="EMBL" id="BBPA01000065">
    <property type="protein sequence ID" value="GAL94854.1"/>
    <property type="molecule type" value="Genomic_DNA"/>
</dbReference>
<sequence length="38" mass="4620">MYLNIREDFKKRLKVFENTLNLNLIVSPKLLTERSIRL</sequence>
<proteinExistence type="predicted"/>
<dbReference type="Proteomes" id="UP000030321">
    <property type="component" value="Unassembled WGS sequence"/>
</dbReference>
<evidence type="ECO:0000313" key="1">
    <source>
        <dbReference type="EMBL" id="GAL94854.1"/>
    </source>
</evidence>
<comment type="caution">
    <text evidence="1">The sequence shown here is derived from an EMBL/GenBank/DDBJ whole genome shotgun (WGS) entry which is preliminary data.</text>
</comment>
<accession>A0A0A1VZ69</accession>
<protein>
    <submittedName>
        <fullName evidence="1">Uncharacterized protein</fullName>
    </submittedName>
</protein>
<organism evidence="1 2">
    <name type="scientific">Microcystis aeruginosa NIES-44</name>
    <dbReference type="NCBI Taxonomy" id="449439"/>
    <lineage>
        <taxon>Bacteria</taxon>
        <taxon>Bacillati</taxon>
        <taxon>Cyanobacteriota</taxon>
        <taxon>Cyanophyceae</taxon>
        <taxon>Oscillatoriophycideae</taxon>
        <taxon>Chroococcales</taxon>
        <taxon>Microcystaceae</taxon>
        <taxon>Microcystis</taxon>
    </lineage>
</organism>